<sequence>MRLAKAKTAITNFKKLTNDHLRTVDLMLTYVEVGTEFTNTYGDIDEKFYSSMYSMYDKVVTECEKDEELFKEFGDRLYSVVIESDGIGWGYHDGLADLYYSISWVE</sequence>
<dbReference type="Proteomes" id="UP000216498">
    <property type="component" value="Unassembled WGS sequence"/>
</dbReference>
<gene>
    <name evidence="1" type="ORF">CIL03_16330</name>
</gene>
<comment type="caution">
    <text evidence="1">The sequence shown here is derived from an EMBL/GenBank/DDBJ whole genome shotgun (WGS) entry which is preliminary data.</text>
</comment>
<dbReference type="EMBL" id="NPMS01000010">
    <property type="protein sequence ID" value="OZU87509.1"/>
    <property type="molecule type" value="Genomic_DNA"/>
</dbReference>
<proteinExistence type="predicted"/>
<organism evidence="1 2">
    <name type="scientific">Virgibacillus indicus</name>
    <dbReference type="NCBI Taxonomy" id="2024554"/>
    <lineage>
        <taxon>Bacteria</taxon>
        <taxon>Bacillati</taxon>
        <taxon>Bacillota</taxon>
        <taxon>Bacilli</taxon>
        <taxon>Bacillales</taxon>
        <taxon>Bacillaceae</taxon>
        <taxon>Virgibacillus</taxon>
    </lineage>
</organism>
<dbReference type="OrthoDB" id="9801392at2"/>
<accession>A0A265N7T8</accession>
<keyword evidence="2" id="KW-1185">Reference proteome</keyword>
<dbReference type="AlphaFoldDB" id="A0A265N7T8"/>
<protein>
    <submittedName>
        <fullName evidence="1">Uncharacterized protein</fullName>
    </submittedName>
</protein>
<reference evidence="1 2" key="1">
    <citation type="submission" date="2017-08" db="EMBL/GenBank/DDBJ databases">
        <title>Virgibacillus indicus sp. nov. and Virgibacillus profoundi sp. nov, two moderately halophilic bacteria isolated from marine sediment by using the Microfluidic Streak Plate.</title>
        <authorList>
            <person name="Xu B."/>
            <person name="Hu B."/>
            <person name="Wang J."/>
            <person name="Zhu Y."/>
            <person name="Huang L."/>
            <person name="Du W."/>
            <person name="Huang Y."/>
        </authorList>
    </citation>
    <scope>NUCLEOTIDE SEQUENCE [LARGE SCALE GENOMIC DNA]</scope>
    <source>
        <strain evidence="1 2">IO3-P2-C2</strain>
    </source>
</reference>
<evidence type="ECO:0000313" key="2">
    <source>
        <dbReference type="Proteomes" id="UP000216498"/>
    </source>
</evidence>
<evidence type="ECO:0000313" key="1">
    <source>
        <dbReference type="EMBL" id="OZU87509.1"/>
    </source>
</evidence>
<name>A0A265N7T8_9BACI</name>